<reference evidence="4 5" key="1">
    <citation type="journal article" date="2018" name="Genome Biol. Evol.">
        <title>Multiple Roots of Fruiting Body Formation in Amoebozoa.</title>
        <authorList>
            <person name="Hillmann F."/>
            <person name="Forbes G."/>
            <person name="Novohradska S."/>
            <person name="Ferling I."/>
            <person name="Riege K."/>
            <person name="Groth M."/>
            <person name="Westermann M."/>
            <person name="Marz M."/>
            <person name="Spaller T."/>
            <person name="Winckler T."/>
            <person name="Schaap P."/>
            <person name="Glockner G."/>
        </authorList>
    </citation>
    <scope>NUCLEOTIDE SEQUENCE [LARGE SCALE GENOMIC DNA]</scope>
    <source>
        <strain evidence="4 5">Jena</strain>
    </source>
</reference>
<evidence type="ECO:0000313" key="5">
    <source>
        <dbReference type="Proteomes" id="UP000241769"/>
    </source>
</evidence>
<dbReference type="PANTHER" id="PTHR46690">
    <property type="entry name" value="CYTOCHROME C OXIDASE ASSEMBLY FACTOR 6 HOMOLOG"/>
    <property type="match status" value="1"/>
</dbReference>
<evidence type="ECO:0000256" key="1">
    <source>
        <dbReference type="ARBA" id="ARBA00004173"/>
    </source>
</evidence>
<comment type="caution">
    <text evidence="4">The sequence shown here is derived from an EMBL/GenBank/DDBJ whole genome shotgun (WGS) entry which is preliminary data.</text>
</comment>
<organism evidence="4 5">
    <name type="scientific">Planoprotostelium fungivorum</name>
    <dbReference type="NCBI Taxonomy" id="1890364"/>
    <lineage>
        <taxon>Eukaryota</taxon>
        <taxon>Amoebozoa</taxon>
        <taxon>Evosea</taxon>
        <taxon>Variosea</taxon>
        <taxon>Cavosteliida</taxon>
        <taxon>Cavosteliaceae</taxon>
        <taxon>Planoprotostelium</taxon>
    </lineage>
</organism>
<dbReference type="InterPro" id="IPR036549">
    <property type="entry name" value="CX6/COA6-like_sf"/>
</dbReference>
<dbReference type="STRING" id="1890364.A0A2P6N958"/>
<keyword evidence="3" id="KW-1015">Disulfide bond</keyword>
<protein>
    <submittedName>
        <fullName evidence="4">Uncharacterized protein</fullName>
    </submittedName>
</protein>
<keyword evidence="5" id="KW-1185">Reference proteome</keyword>
<dbReference type="Gene3D" id="1.10.10.140">
    <property type="entry name" value="Cytochrome c oxidase, subunit VIb"/>
    <property type="match status" value="1"/>
</dbReference>
<dbReference type="GO" id="GO:0005739">
    <property type="term" value="C:mitochondrion"/>
    <property type="evidence" value="ECO:0007669"/>
    <property type="project" value="UniProtKB-SubCell"/>
</dbReference>
<dbReference type="InParanoid" id="A0A2P6N958"/>
<dbReference type="InterPro" id="IPR048280">
    <property type="entry name" value="COX6B-like"/>
</dbReference>
<dbReference type="GO" id="GO:0008535">
    <property type="term" value="P:respiratory chain complex IV assembly"/>
    <property type="evidence" value="ECO:0007669"/>
    <property type="project" value="InterPro"/>
</dbReference>
<dbReference type="GO" id="GO:0042775">
    <property type="term" value="P:mitochondrial ATP synthesis coupled electron transport"/>
    <property type="evidence" value="ECO:0007669"/>
    <property type="project" value="TreeGrafter"/>
</dbReference>
<evidence type="ECO:0000256" key="2">
    <source>
        <dbReference type="ARBA" id="ARBA00023128"/>
    </source>
</evidence>
<evidence type="ECO:0000256" key="3">
    <source>
        <dbReference type="ARBA" id="ARBA00023157"/>
    </source>
</evidence>
<dbReference type="Proteomes" id="UP000241769">
    <property type="component" value="Unassembled WGS sequence"/>
</dbReference>
<evidence type="ECO:0000313" key="4">
    <source>
        <dbReference type="EMBL" id="PRP80497.1"/>
    </source>
</evidence>
<dbReference type="SUPFAM" id="SSF47694">
    <property type="entry name" value="Cytochrome c oxidase subunit h"/>
    <property type="match status" value="1"/>
</dbReference>
<name>A0A2P6N958_9EUKA</name>
<dbReference type="EMBL" id="MDYQ01000147">
    <property type="protein sequence ID" value="PRP80497.1"/>
    <property type="molecule type" value="Genomic_DNA"/>
</dbReference>
<dbReference type="OrthoDB" id="16284at2759"/>
<dbReference type="PROSITE" id="PS51808">
    <property type="entry name" value="CHCH"/>
    <property type="match status" value="1"/>
</dbReference>
<dbReference type="PANTHER" id="PTHR46690:SF1">
    <property type="entry name" value="CYTOCHROME C OXIDASE ASSEMBLY FACTOR 6 HOMOLOG"/>
    <property type="match status" value="1"/>
</dbReference>
<dbReference type="InterPro" id="IPR042289">
    <property type="entry name" value="COA6"/>
</dbReference>
<comment type="subcellular location">
    <subcellularLocation>
        <location evidence="1">Mitochondrion</location>
    </subcellularLocation>
</comment>
<dbReference type="AlphaFoldDB" id="A0A2P6N958"/>
<keyword evidence="2" id="KW-0496">Mitochondrion</keyword>
<dbReference type="Pfam" id="PF02297">
    <property type="entry name" value="COX6B"/>
    <property type="match status" value="1"/>
</dbReference>
<sequence>MTTKAGTNITSKEGRDLCWKARDEYHACLDANEENNALCQDKFKVYETVCTPTWLKHFEAQRKQKRLLRRVTEEVELAVSTDKGRGSR</sequence>
<accession>A0A2P6N958</accession>
<proteinExistence type="predicted"/>
<gene>
    <name evidence="4" type="ORF">PROFUN_11719</name>
</gene>